<proteinExistence type="predicted"/>
<evidence type="ECO:0000313" key="1">
    <source>
        <dbReference type="EMBL" id="GEO22383.1"/>
    </source>
</evidence>
<dbReference type="Proteomes" id="UP000321301">
    <property type="component" value="Unassembled WGS sequence"/>
</dbReference>
<dbReference type="RefSeq" id="WP_146948057.1">
    <property type="nucleotide sequence ID" value="NZ_BJYV01000015.1"/>
</dbReference>
<evidence type="ECO:0000313" key="2">
    <source>
        <dbReference type="Proteomes" id="UP000321301"/>
    </source>
</evidence>
<organism evidence="1 2">
    <name type="scientific">Cyclobacterium qasimii</name>
    <dbReference type="NCBI Taxonomy" id="1350429"/>
    <lineage>
        <taxon>Bacteria</taxon>
        <taxon>Pseudomonadati</taxon>
        <taxon>Bacteroidota</taxon>
        <taxon>Cytophagia</taxon>
        <taxon>Cytophagales</taxon>
        <taxon>Cyclobacteriaceae</taxon>
        <taxon>Cyclobacterium</taxon>
    </lineage>
</organism>
<protein>
    <submittedName>
        <fullName evidence="1">Uncharacterized protein</fullName>
    </submittedName>
</protein>
<sequence length="94" mass="10849">MESLTLGNEKKKTMDTVKIREEISEYLQHADDRVLKLIHGLIKADQIASPVGYKPDGTAITKEELISRAERSERDIREGRVKTSKQVREEIKNW</sequence>
<dbReference type="AlphaFoldDB" id="A0A512CDU0"/>
<gene>
    <name evidence="1" type="ORF">CQA01_29170</name>
</gene>
<reference evidence="1 2" key="1">
    <citation type="submission" date="2019-07" db="EMBL/GenBank/DDBJ databases">
        <title>Whole genome shotgun sequence of Cyclobacterium qasimii NBRC 106168.</title>
        <authorList>
            <person name="Hosoyama A."/>
            <person name="Uohara A."/>
            <person name="Ohji S."/>
            <person name="Ichikawa N."/>
        </authorList>
    </citation>
    <scope>NUCLEOTIDE SEQUENCE [LARGE SCALE GENOMIC DNA]</scope>
    <source>
        <strain evidence="1 2">NBRC 106168</strain>
    </source>
</reference>
<dbReference type="EMBL" id="BJYV01000015">
    <property type="protein sequence ID" value="GEO22383.1"/>
    <property type="molecule type" value="Genomic_DNA"/>
</dbReference>
<comment type="caution">
    <text evidence="1">The sequence shown here is derived from an EMBL/GenBank/DDBJ whole genome shotgun (WGS) entry which is preliminary data.</text>
</comment>
<keyword evidence="2" id="KW-1185">Reference proteome</keyword>
<accession>A0A512CDU0</accession>
<name>A0A512CDU0_9BACT</name>